<evidence type="ECO:0000256" key="1">
    <source>
        <dbReference type="SAM" id="SignalP"/>
    </source>
</evidence>
<dbReference type="SUPFAM" id="SSF49452">
    <property type="entry name" value="Starch-binding domain-like"/>
    <property type="match status" value="1"/>
</dbReference>
<name>A0A4R6IHK2_9SPHI</name>
<dbReference type="EMBL" id="SNWM01000003">
    <property type="protein sequence ID" value="TDO21397.1"/>
    <property type="molecule type" value="Genomic_DNA"/>
</dbReference>
<proteinExistence type="predicted"/>
<dbReference type="Gene3D" id="2.60.40.1120">
    <property type="entry name" value="Carboxypeptidase-like, regulatory domain"/>
    <property type="match status" value="1"/>
</dbReference>
<evidence type="ECO:0000313" key="3">
    <source>
        <dbReference type="Proteomes" id="UP000295499"/>
    </source>
</evidence>
<protein>
    <recommendedName>
        <fullName evidence="4">Carboxypeptidase family protein</fullName>
    </recommendedName>
</protein>
<gene>
    <name evidence="2" type="ORF">CLV32_2502</name>
</gene>
<keyword evidence="1" id="KW-0732">Signal</keyword>
<keyword evidence="3" id="KW-1185">Reference proteome</keyword>
<evidence type="ECO:0008006" key="4">
    <source>
        <dbReference type="Google" id="ProtNLM"/>
    </source>
</evidence>
<dbReference type="InterPro" id="IPR013784">
    <property type="entry name" value="Carb-bd-like_fold"/>
</dbReference>
<organism evidence="2 3">
    <name type="scientific">Pedobacter duraquae</name>
    <dbReference type="NCBI Taxonomy" id="425511"/>
    <lineage>
        <taxon>Bacteria</taxon>
        <taxon>Pseudomonadati</taxon>
        <taxon>Bacteroidota</taxon>
        <taxon>Sphingobacteriia</taxon>
        <taxon>Sphingobacteriales</taxon>
        <taxon>Sphingobacteriaceae</taxon>
        <taxon>Pedobacter</taxon>
    </lineage>
</organism>
<dbReference type="GO" id="GO:0030246">
    <property type="term" value="F:carbohydrate binding"/>
    <property type="evidence" value="ECO:0007669"/>
    <property type="project" value="InterPro"/>
</dbReference>
<dbReference type="Proteomes" id="UP000295499">
    <property type="component" value="Unassembled WGS sequence"/>
</dbReference>
<dbReference type="AlphaFoldDB" id="A0A4R6IHK2"/>
<evidence type="ECO:0000313" key="2">
    <source>
        <dbReference type="EMBL" id="TDO21397.1"/>
    </source>
</evidence>
<feature type="signal peptide" evidence="1">
    <location>
        <begin position="1"/>
        <end position="24"/>
    </location>
</feature>
<dbReference type="RefSeq" id="WP_133555868.1">
    <property type="nucleotide sequence ID" value="NZ_SNWM01000003.1"/>
</dbReference>
<comment type="caution">
    <text evidence="2">The sequence shown here is derived from an EMBL/GenBank/DDBJ whole genome shotgun (WGS) entry which is preliminary data.</text>
</comment>
<sequence length="105" mass="10882">MKKLSIQFLAAVGLMAGLFAFQSAKDGAIQGTVVPAEGASVVMAISGRDTVRAEINTGAFMLSKVKPGTYTVWFKGIAPYKDTSVEAVAVVEGSTTDVGAVKLLQ</sequence>
<feature type="chain" id="PRO_5020229793" description="Carboxypeptidase family protein" evidence="1">
    <location>
        <begin position="25"/>
        <end position="105"/>
    </location>
</feature>
<dbReference type="OrthoDB" id="676304at2"/>
<accession>A0A4R6IHK2</accession>
<reference evidence="2 3" key="1">
    <citation type="submission" date="2019-03" db="EMBL/GenBank/DDBJ databases">
        <title>Genomic Encyclopedia of Archaeal and Bacterial Type Strains, Phase II (KMG-II): from individual species to whole genera.</title>
        <authorList>
            <person name="Goeker M."/>
        </authorList>
    </citation>
    <scope>NUCLEOTIDE SEQUENCE [LARGE SCALE GENOMIC DNA]</scope>
    <source>
        <strain evidence="2 3">DSM 19034</strain>
    </source>
</reference>